<dbReference type="EMBL" id="BARS01016522">
    <property type="protein sequence ID" value="GAF87924.1"/>
    <property type="molecule type" value="Genomic_DNA"/>
</dbReference>
<protein>
    <submittedName>
        <fullName evidence="1">Uncharacterized protein</fullName>
    </submittedName>
</protein>
<reference evidence="1" key="1">
    <citation type="journal article" date="2014" name="Front. Microbiol.">
        <title>High frequency of phylogenetically diverse reductive dehalogenase-homologous genes in deep subseafloor sedimentary metagenomes.</title>
        <authorList>
            <person name="Kawai M."/>
            <person name="Futagami T."/>
            <person name="Toyoda A."/>
            <person name="Takaki Y."/>
            <person name="Nishi S."/>
            <person name="Hori S."/>
            <person name="Arai W."/>
            <person name="Tsubouchi T."/>
            <person name="Morono Y."/>
            <person name="Uchiyama I."/>
            <person name="Ito T."/>
            <person name="Fujiyama A."/>
            <person name="Inagaki F."/>
            <person name="Takami H."/>
        </authorList>
    </citation>
    <scope>NUCLEOTIDE SEQUENCE</scope>
    <source>
        <strain evidence="1">Expedition CK06-06</strain>
    </source>
</reference>
<gene>
    <name evidence="1" type="ORF">S01H1_27177</name>
</gene>
<proteinExistence type="predicted"/>
<sequence length="76" mass="8624">MCRGYYGEGETIRCASGSIDDMIWRVGDQVGPPTVRLAVRMLEQAIRDWKKPTKLAEKDAEELGYLSVQKELVAFF</sequence>
<dbReference type="AlphaFoldDB" id="X0T3W2"/>
<comment type="caution">
    <text evidence="1">The sequence shown here is derived from an EMBL/GenBank/DDBJ whole genome shotgun (WGS) entry which is preliminary data.</text>
</comment>
<organism evidence="1">
    <name type="scientific">marine sediment metagenome</name>
    <dbReference type="NCBI Taxonomy" id="412755"/>
    <lineage>
        <taxon>unclassified sequences</taxon>
        <taxon>metagenomes</taxon>
        <taxon>ecological metagenomes</taxon>
    </lineage>
</organism>
<accession>X0T3W2</accession>
<evidence type="ECO:0000313" key="1">
    <source>
        <dbReference type="EMBL" id="GAF87924.1"/>
    </source>
</evidence>
<name>X0T3W2_9ZZZZ</name>